<evidence type="ECO:0000259" key="4">
    <source>
        <dbReference type="Pfam" id="PF02709"/>
    </source>
</evidence>
<dbReference type="Pfam" id="PF02709">
    <property type="entry name" value="Glyco_transf_7C"/>
    <property type="match status" value="1"/>
</dbReference>
<protein>
    <submittedName>
        <fullName evidence="5">Glycosyl transferase, family 2</fullName>
    </submittedName>
</protein>
<dbReference type="InterPro" id="IPR027791">
    <property type="entry name" value="Galactosyl_T_C"/>
</dbReference>
<sequence length="316" mass="34647">MTEMPSAGAPAPVDDPAISVLMPVHDAAATLDEQLDALAGQDFRLPWELVIADNGSTDGTRDVIEARRAGFPAPIRLIDAGASRGAAFARNAAIRAARSDRLAFCDGDDRVGPQWLEGAYEGLDRADVVGGPLRRHTVPFDPDSPLLPFHSVSDDSIVASNVAMRRAPLERAGGYDAAFSGYGREDHELAVRLWKIGATFAYEPRMLVHYRLTSDQWVFIRKIYSSSRADVVIWRRHPETYPGRQGRGFVLREALSLPVNLVRAARGGGVRRMARVGVELAARARDMLGPRRPLEPPRLLTTMTEETPEIPPRARA</sequence>
<organism evidence="5 6">
    <name type="scientific">Brachybacterium nesterenkovii</name>
    <dbReference type="NCBI Taxonomy" id="47847"/>
    <lineage>
        <taxon>Bacteria</taxon>
        <taxon>Bacillati</taxon>
        <taxon>Actinomycetota</taxon>
        <taxon>Actinomycetes</taxon>
        <taxon>Micrococcales</taxon>
        <taxon>Dermabacteraceae</taxon>
        <taxon>Brachybacterium</taxon>
    </lineage>
</organism>
<dbReference type="EMBL" id="FWFG01000092">
    <property type="protein sequence ID" value="SLM93660.1"/>
    <property type="molecule type" value="Genomic_DNA"/>
</dbReference>
<proteinExistence type="predicted"/>
<evidence type="ECO:0000313" key="5">
    <source>
        <dbReference type="EMBL" id="SLM93660.1"/>
    </source>
</evidence>
<dbReference type="SUPFAM" id="SSF53448">
    <property type="entry name" value="Nucleotide-diphospho-sugar transferases"/>
    <property type="match status" value="1"/>
</dbReference>
<evidence type="ECO:0000259" key="3">
    <source>
        <dbReference type="Pfam" id="PF00535"/>
    </source>
</evidence>
<dbReference type="InterPro" id="IPR001173">
    <property type="entry name" value="Glyco_trans_2-like"/>
</dbReference>
<feature type="domain" description="Glycosyltransferase 2-like" evidence="3">
    <location>
        <begin position="19"/>
        <end position="145"/>
    </location>
</feature>
<dbReference type="Pfam" id="PF00535">
    <property type="entry name" value="Glycos_transf_2"/>
    <property type="match status" value="1"/>
</dbReference>
<accession>A0A1X6X462</accession>
<feature type="region of interest" description="Disordered" evidence="2">
    <location>
        <begin position="290"/>
        <end position="316"/>
    </location>
</feature>
<name>A0A1X6X462_9MICO</name>
<keyword evidence="6" id="KW-1185">Reference proteome</keyword>
<dbReference type="Gene3D" id="3.90.550.10">
    <property type="entry name" value="Spore Coat Polysaccharide Biosynthesis Protein SpsA, Chain A"/>
    <property type="match status" value="1"/>
</dbReference>
<reference evidence="5 6" key="1">
    <citation type="submission" date="2017-02" db="EMBL/GenBank/DDBJ databases">
        <authorList>
            <person name="Peterson S.W."/>
        </authorList>
    </citation>
    <scope>NUCLEOTIDE SEQUENCE [LARGE SCALE GENOMIC DNA]</scope>
    <source>
        <strain evidence="5 6">CIP104813</strain>
    </source>
</reference>
<dbReference type="PANTHER" id="PTHR43685:SF2">
    <property type="entry name" value="GLYCOSYLTRANSFERASE 2-LIKE DOMAIN-CONTAINING PROTEIN"/>
    <property type="match status" value="1"/>
</dbReference>
<dbReference type="Proteomes" id="UP000195981">
    <property type="component" value="Unassembled WGS sequence"/>
</dbReference>
<dbReference type="GO" id="GO:0016740">
    <property type="term" value="F:transferase activity"/>
    <property type="evidence" value="ECO:0007669"/>
    <property type="project" value="UniProtKB-KW"/>
</dbReference>
<feature type="domain" description="Galactosyltransferase C-terminal" evidence="4">
    <location>
        <begin position="156"/>
        <end position="201"/>
    </location>
</feature>
<gene>
    <name evidence="5" type="ORF">FM110_10200</name>
</gene>
<keyword evidence="1 5" id="KW-0808">Transferase</keyword>
<dbReference type="OrthoDB" id="5243838at2"/>
<evidence type="ECO:0000313" key="6">
    <source>
        <dbReference type="Proteomes" id="UP000195981"/>
    </source>
</evidence>
<dbReference type="AlphaFoldDB" id="A0A1X6X462"/>
<dbReference type="InterPro" id="IPR029044">
    <property type="entry name" value="Nucleotide-diphossugar_trans"/>
</dbReference>
<dbReference type="PANTHER" id="PTHR43685">
    <property type="entry name" value="GLYCOSYLTRANSFERASE"/>
    <property type="match status" value="1"/>
</dbReference>
<evidence type="ECO:0000256" key="1">
    <source>
        <dbReference type="ARBA" id="ARBA00022679"/>
    </source>
</evidence>
<dbReference type="InterPro" id="IPR050834">
    <property type="entry name" value="Glycosyltransf_2"/>
</dbReference>
<evidence type="ECO:0000256" key="2">
    <source>
        <dbReference type="SAM" id="MobiDB-lite"/>
    </source>
</evidence>